<gene>
    <name evidence="2" type="ORF">P153DRAFT_220285</name>
</gene>
<keyword evidence="1" id="KW-0812">Transmembrane</keyword>
<keyword evidence="1" id="KW-0472">Membrane</keyword>
<dbReference type="GeneID" id="54403054"/>
<dbReference type="Proteomes" id="UP000799771">
    <property type="component" value="Unassembled WGS sequence"/>
</dbReference>
<sequence length="97" mass="10677">MVSCSLYFFLLASMCSIILPKYILGCITTIHTSRWFSLFFFISGCIATASGAFLAKNCALSGWLPLIEIATALMAYCFGRRFSKSDKKITTMGFTAS</sequence>
<feature type="transmembrane region" description="Helical" evidence="1">
    <location>
        <begin position="36"/>
        <end position="54"/>
    </location>
</feature>
<protein>
    <submittedName>
        <fullName evidence="2">Uncharacterized protein</fullName>
    </submittedName>
</protein>
<dbReference type="EMBL" id="ML977504">
    <property type="protein sequence ID" value="KAF2130532.1"/>
    <property type="molecule type" value="Genomic_DNA"/>
</dbReference>
<keyword evidence="3" id="KW-1185">Reference proteome</keyword>
<reference evidence="2" key="1">
    <citation type="journal article" date="2020" name="Stud. Mycol.">
        <title>101 Dothideomycetes genomes: a test case for predicting lifestyles and emergence of pathogens.</title>
        <authorList>
            <person name="Haridas S."/>
            <person name="Albert R."/>
            <person name="Binder M."/>
            <person name="Bloem J."/>
            <person name="Labutti K."/>
            <person name="Salamov A."/>
            <person name="Andreopoulos B."/>
            <person name="Baker S."/>
            <person name="Barry K."/>
            <person name="Bills G."/>
            <person name="Bluhm B."/>
            <person name="Cannon C."/>
            <person name="Castanera R."/>
            <person name="Culley D."/>
            <person name="Daum C."/>
            <person name="Ezra D."/>
            <person name="Gonzalez J."/>
            <person name="Henrissat B."/>
            <person name="Kuo A."/>
            <person name="Liang C."/>
            <person name="Lipzen A."/>
            <person name="Lutzoni F."/>
            <person name="Magnuson J."/>
            <person name="Mondo S."/>
            <person name="Nolan M."/>
            <person name="Ohm R."/>
            <person name="Pangilinan J."/>
            <person name="Park H.-J."/>
            <person name="Ramirez L."/>
            <person name="Alfaro M."/>
            <person name="Sun H."/>
            <person name="Tritt A."/>
            <person name="Yoshinaga Y."/>
            <person name="Zwiers L.-H."/>
            <person name="Turgeon B."/>
            <person name="Goodwin S."/>
            <person name="Spatafora J."/>
            <person name="Crous P."/>
            <person name="Grigoriev I."/>
        </authorList>
    </citation>
    <scope>NUCLEOTIDE SEQUENCE</scope>
    <source>
        <strain evidence="2">CBS 119687</strain>
    </source>
</reference>
<accession>A0A6A6AEZ1</accession>
<organism evidence="2 3">
    <name type="scientific">Dothidotthia symphoricarpi CBS 119687</name>
    <dbReference type="NCBI Taxonomy" id="1392245"/>
    <lineage>
        <taxon>Eukaryota</taxon>
        <taxon>Fungi</taxon>
        <taxon>Dikarya</taxon>
        <taxon>Ascomycota</taxon>
        <taxon>Pezizomycotina</taxon>
        <taxon>Dothideomycetes</taxon>
        <taxon>Pleosporomycetidae</taxon>
        <taxon>Pleosporales</taxon>
        <taxon>Dothidotthiaceae</taxon>
        <taxon>Dothidotthia</taxon>
    </lineage>
</organism>
<dbReference type="RefSeq" id="XP_033524919.1">
    <property type="nucleotide sequence ID" value="XM_033662622.1"/>
</dbReference>
<name>A0A6A6AEZ1_9PLEO</name>
<dbReference type="AlphaFoldDB" id="A0A6A6AEZ1"/>
<evidence type="ECO:0000256" key="1">
    <source>
        <dbReference type="SAM" id="Phobius"/>
    </source>
</evidence>
<feature type="transmembrane region" description="Helical" evidence="1">
    <location>
        <begin position="60"/>
        <end position="79"/>
    </location>
</feature>
<evidence type="ECO:0000313" key="2">
    <source>
        <dbReference type="EMBL" id="KAF2130532.1"/>
    </source>
</evidence>
<proteinExistence type="predicted"/>
<keyword evidence="1" id="KW-1133">Transmembrane helix</keyword>
<evidence type="ECO:0000313" key="3">
    <source>
        <dbReference type="Proteomes" id="UP000799771"/>
    </source>
</evidence>
<feature type="transmembrane region" description="Helical" evidence="1">
    <location>
        <begin position="6"/>
        <end position="24"/>
    </location>
</feature>